<feature type="compositionally biased region" description="Basic and acidic residues" evidence="1">
    <location>
        <begin position="167"/>
        <end position="177"/>
    </location>
</feature>
<dbReference type="OrthoDB" id="7992661at2"/>
<reference evidence="2 3" key="1">
    <citation type="journal article" date="2015" name="Genome Announc.">
        <title>Complete Genome Sequence of Methylobacterium aquaticum Strain 22A, Isolated from Racomitrium japonicum Moss.</title>
        <authorList>
            <person name="Tani A."/>
            <person name="Ogura Y."/>
            <person name="Hayashi T."/>
            <person name="Kimbara K."/>
        </authorList>
    </citation>
    <scope>NUCLEOTIDE SEQUENCE [LARGE SCALE GENOMIC DNA]</scope>
    <source>
        <strain evidence="2 3">MA-22A</strain>
    </source>
</reference>
<reference evidence="3" key="2">
    <citation type="submission" date="2015-01" db="EMBL/GenBank/DDBJ databases">
        <title>Complete genome sequence of Methylobacterium aquaticum strain 22A.</title>
        <authorList>
            <person name="Tani A."/>
            <person name="Ogura Y."/>
            <person name="Hayashi T."/>
        </authorList>
    </citation>
    <scope>NUCLEOTIDE SEQUENCE [LARGE SCALE GENOMIC DNA]</scope>
    <source>
        <strain evidence="3">MA-22A</strain>
    </source>
</reference>
<dbReference type="Proteomes" id="UP000061432">
    <property type="component" value="Chromosome"/>
</dbReference>
<gene>
    <name evidence="2" type="ORF">Maq22A_c20150</name>
</gene>
<evidence type="ECO:0000313" key="2">
    <source>
        <dbReference type="EMBL" id="BAQ47081.1"/>
    </source>
</evidence>
<proteinExistence type="predicted"/>
<dbReference type="EMBL" id="AP014704">
    <property type="protein sequence ID" value="BAQ47081.1"/>
    <property type="molecule type" value="Genomic_DNA"/>
</dbReference>
<dbReference type="STRING" id="270351.Maq22A_c20150"/>
<evidence type="ECO:0000313" key="3">
    <source>
        <dbReference type="Proteomes" id="UP000061432"/>
    </source>
</evidence>
<dbReference type="PATRIC" id="fig|270351.10.peg.3892"/>
<sequence length="295" mass="30953">MRAFHRAGLFVAGLLGLAAAAGLTGVGRAVAQSDLEMPADAPVLSKPYRSTVPIFRRRAPPPDAVPDEAASSSGGWREPPGRTAVRDRASPEGGKREGDRNEGGKAGIGRSDLATPDPGRGEPAPRGTAQGETGFGPVKPAPAGDLAPDDEAEERAPAPTGRGRPRVPPDPHREARTGPRAPAAEVERMPEAERDEEEAPAYAGVWGPSAAACAKRRAARHGFLPAVIRPGSARAGKTLCRFHDTRREGRTWTTTAACQAAGRRWTSRVRLTVAGNRLTWASERGSASYTRCSGG</sequence>
<feature type="compositionally biased region" description="Basic and acidic residues" evidence="1">
    <location>
        <begin position="84"/>
        <end position="103"/>
    </location>
</feature>
<dbReference type="KEGG" id="maqu:Maq22A_c20150"/>
<name>A0A0C6F349_9HYPH</name>
<dbReference type="RefSeq" id="WP_060848087.1">
    <property type="nucleotide sequence ID" value="NZ_AP014704.1"/>
</dbReference>
<protein>
    <submittedName>
        <fullName evidence="2">Uncharacterized protein</fullName>
    </submittedName>
</protein>
<feature type="region of interest" description="Disordered" evidence="1">
    <location>
        <begin position="54"/>
        <end position="201"/>
    </location>
</feature>
<evidence type="ECO:0000256" key="1">
    <source>
        <dbReference type="SAM" id="MobiDB-lite"/>
    </source>
</evidence>
<dbReference type="AlphaFoldDB" id="A0A0C6F349"/>
<organism evidence="2 3">
    <name type="scientific">Methylobacterium aquaticum</name>
    <dbReference type="NCBI Taxonomy" id="270351"/>
    <lineage>
        <taxon>Bacteria</taxon>
        <taxon>Pseudomonadati</taxon>
        <taxon>Pseudomonadota</taxon>
        <taxon>Alphaproteobacteria</taxon>
        <taxon>Hyphomicrobiales</taxon>
        <taxon>Methylobacteriaceae</taxon>
        <taxon>Methylobacterium</taxon>
    </lineage>
</organism>
<accession>A0A0C6F349</accession>